<organism evidence="2 3">
    <name type="scientific">Candidatus Methylumidiphilus alinenensis</name>
    <dbReference type="NCBI Taxonomy" id="2202197"/>
    <lineage>
        <taxon>Bacteria</taxon>
        <taxon>Pseudomonadati</taxon>
        <taxon>Pseudomonadota</taxon>
        <taxon>Gammaproteobacteria</taxon>
        <taxon>Methylococcales</taxon>
        <taxon>Candidatus Methylumidiphilus</taxon>
    </lineage>
</organism>
<evidence type="ECO:0000259" key="1">
    <source>
        <dbReference type="Pfam" id="PF13614"/>
    </source>
</evidence>
<proteinExistence type="predicted"/>
<dbReference type="SUPFAM" id="SSF52540">
    <property type="entry name" value="P-loop containing nucleoside triphosphate hydrolases"/>
    <property type="match status" value="1"/>
</dbReference>
<reference evidence="2 3" key="1">
    <citation type="journal article" date="2018" name="Aquat. Microb. Ecol.">
        <title>Gammaproteobacterial methanotrophs dominate.</title>
        <authorList>
            <person name="Rissanen A.J."/>
            <person name="Saarenheimo J."/>
            <person name="Tiirola M."/>
            <person name="Peura S."/>
            <person name="Aalto S.L."/>
            <person name="Karvinen A."/>
            <person name="Nykanen H."/>
        </authorList>
    </citation>
    <scope>NUCLEOTIDE SEQUENCE [LARGE SCALE GENOMIC DNA]</scope>
    <source>
        <strain evidence="2">AMbin10</strain>
    </source>
</reference>
<name>A0A2W4QGB5_9GAMM</name>
<dbReference type="PANTHER" id="PTHR13696">
    <property type="entry name" value="P-LOOP CONTAINING NUCLEOSIDE TRIPHOSPHATE HYDROLASE"/>
    <property type="match status" value="1"/>
</dbReference>
<dbReference type="CDD" id="cd02042">
    <property type="entry name" value="ParAB_family"/>
    <property type="match status" value="1"/>
</dbReference>
<dbReference type="Pfam" id="PF13614">
    <property type="entry name" value="AAA_31"/>
    <property type="match status" value="1"/>
</dbReference>
<dbReference type="PANTHER" id="PTHR13696:SF99">
    <property type="entry name" value="COBYRINIC ACID AC-DIAMIDE SYNTHASE"/>
    <property type="match status" value="1"/>
</dbReference>
<gene>
    <name evidence="2" type="ORF">DM484_29495</name>
</gene>
<dbReference type="EMBL" id="QJPH01000574">
    <property type="protein sequence ID" value="PZN69549.1"/>
    <property type="molecule type" value="Genomic_DNA"/>
</dbReference>
<accession>A0A2W4QGB5</accession>
<dbReference type="InterPro" id="IPR027417">
    <property type="entry name" value="P-loop_NTPase"/>
</dbReference>
<comment type="caution">
    <text evidence="2">The sequence shown here is derived from an EMBL/GenBank/DDBJ whole genome shotgun (WGS) entry which is preliminary data.</text>
</comment>
<feature type="domain" description="AAA" evidence="1">
    <location>
        <begin position="4"/>
        <end position="155"/>
    </location>
</feature>
<protein>
    <submittedName>
        <fullName evidence="2">ParA family protein</fullName>
    </submittedName>
</protein>
<dbReference type="Gene3D" id="3.40.50.300">
    <property type="entry name" value="P-loop containing nucleotide triphosphate hydrolases"/>
    <property type="match status" value="1"/>
</dbReference>
<evidence type="ECO:0000313" key="3">
    <source>
        <dbReference type="Proteomes" id="UP000249396"/>
    </source>
</evidence>
<sequence>MCIKICIVSTKGGVGKTTLTANLGGILADLGQRVLLIDADPQPTLSTYYEVREESPSGISELIAKSQVGDCFSRTVIDNLDLIYSNDPEGRLADWILHDPIGRIRLKQNLDHDLFKERYDIVLIDTQGAVGPLQDAAVCAADFLVSPIPPEILSAREFVRGTCAMIERLKPMSYMGAPIGPLKGLIYRQDRTVDARFIADELRSESFLPSKGAMDILDTTVPASVAYREAATHRMPVHRYETKRRGASPCAAEVMLELVKELFPHLHPVEGMAAETQAQEVPHRSEAP</sequence>
<dbReference type="AlphaFoldDB" id="A0A2W4QGB5"/>
<dbReference type="Proteomes" id="UP000249396">
    <property type="component" value="Unassembled WGS sequence"/>
</dbReference>
<dbReference type="InterPro" id="IPR025669">
    <property type="entry name" value="AAA_dom"/>
</dbReference>
<evidence type="ECO:0000313" key="2">
    <source>
        <dbReference type="EMBL" id="PZN69549.1"/>
    </source>
</evidence>
<dbReference type="InterPro" id="IPR050678">
    <property type="entry name" value="DNA_Partitioning_ATPase"/>
</dbReference>